<sequence>MMKALFYMDPLHLLVLHLPLLAMMSCSMGTLTAPSSRCSDSRAGLPSCDFNQKNCYTEPGGETPGWKLLPQWDSGPVDKDEGAYMYLEPAISKGNPKKLIGRIAKDKTAICVDMSYNTAGNESVPINLYI</sequence>
<evidence type="ECO:0000256" key="1">
    <source>
        <dbReference type="SAM" id="SignalP"/>
    </source>
</evidence>
<dbReference type="EMBL" id="RQTK01001075">
    <property type="protein sequence ID" value="RUS72373.1"/>
    <property type="molecule type" value="Genomic_DNA"/>
</dbReference>
<name>A0A3S1H534_ELYCH</name>
<dbReference type="AlphaFoldDB" id="A0A3S1H534"/>
<evidence type="ECO:0000313" key="2">
    <source>
        <dbReference type="EMBL" id="RUS72373.1"/>
    </source>
</evidence>
<keyword evidence="3" id="KW-1185">Reference proteome</keyword>
<accession>A0A3S1H534</accession>
<dbReference type="PROSITE" id="PS51257">
    <property type="entry name" value="PROKAR_LIPOPROTEIN"/>
    <property type="match status" value="1"/>
</dbReference>
<keyword evidence="1" id="KW-0732">Signal</keyword>
<protein>
    <recommendedName>
        <fullName evidence="4">MAM domain-containing protein</fullName>
    </recommendedName>
</protein>
<evidence type="ECO:0000313" key="3">
    <source>
        <dbReference type="Proteomes" id="UP000271974"/>
    </source>
</evidence>
<evidence type="ECO:0008006" key="4">
    <source>
        <dbReference type="Google" id="ProtNLM"/>
    </source>
</evidence>
<reference evidence="2 3" key="1">
    <citation type="submission" date="2019-01" db="EMBL/GenBank/DDBJ databases">
        <title>A draft genome assembly of the solar-powered sea slug Elysia chlorotica.</title>
        <authorList>
            <person name="Cai H."/>
            <person name="Li Q."/>
            <person name="Fang X."/>
            <person name="Li J."/>
            <person name="Curtis N.E."/>
            <person name="Altenburger A."/>
            <person name="Shibata T."/>
            <person name="Feng M."/>
            <person name="Maeda T."/>
            <person name="Schwartz J.A."/>
            <person name="Shigenobu S."/>
            <person name="Lundholm N."/>
            <person name="Nishiyama T."/>
            <person name="Yang H."/>
            <person name="Hasebe M."/>
            <person name="Li S."/>
            <person name="Pierce S.K."/>
            <person name="Wang J."/>
        </authorList>
    </citation>
    <scope>NUCLEOTIDE SEQUENCE [LARGE SCALE GENOMIC DNA]</scope>
    <source>
        <strain evidence="2">EC2010</strain>
        <tissue evidence="2">Whole organism of an adult</tissue>
    </source>
</reference>
<proteinExistence type="predicted"/>
<gene>
    <name evidence="2" type="ORF">EGW08_019871</name>
</gene>
<comment type="caution">
    <text evidence="2">The sequence shown here is derived from an EMBL/GenBank/DDBJ whole genome shotgun (WGS) entry which is preliminary data.</text>
</comment>
<dbReference type="Proteomes" id="UP000271974">
    <property type="component" value="Unassembled WGS sequence"/>
</dbReference>
<feature type="non-terminal residue" evidence="2">
    <location>
        <position position="130"/>
    </location>
</feature>
<feature type="chain" id="PRO_5018580909" description="MAM domain-containing protein" evidence="1">
    <location>
        <begin position="33"/>
        <end position="130"/>
    </location>
</feature>
<feature type="signal peptide" evidence="1">
    <location>
        <begin position="1"/>
        <end position="32"/>
    </location>
</feature>
<organism evidence="2 3">
    <name type="scientific">Elysia chlorotica</name>
    <name type="common">Eastern emerald elysia</name>
    <name type="synonym">Sea slug</name>
    <dbReference type="NCBI Taxonomy" id="188477"/>
    <lineage>
        <taxon>Eukaryota</taxon>
        <taxon>Metazoa</taxon>
        <taxon>Spiralia</taxon>
        <taxon>Lophotrochozoa</taxon>
        <taxon>Mollusca</taxon>
        <taxon>Gastropoda</taxon>
        <taxon>Heterobranchia</taxon>
        <taxon>Euthyneura</taxon>
        <taxon>Panpulmonata</taxon>
        <taxon>Sacoglossa</taxon>
        <taxon>Placobranchoidea</taxon>
        <taxon>Plakobranchidae</taxon>
        <taxon>Elysia</taxon>
    </lineage>
</organism>